<reference evidence="1 2" key="1">
    <citation type="submission" date="2023-09" db="EMBL/GenBank/DDBJ databases">
        <authorList>
            <person name="Wang M."/>
        </authorList>
    </citation>
    <scope>NUCLEOTIDE SEQUENCE [LARGE SCALE GENOMIC DNA]</scope>
    <source>
        <strain evidence="1">GT-2023</strain>
        <tissue evidence="1">Liver</tissue>
    </source>
</reference>
<sequence>MPKPPCDKDFPIFSTSDPYTERKIASTQPITCSTTEDQHGETGTPEAINTAIMDQILTEAPSLLVPLLSTPALHCYRYLHEV</sequence>
<dbReference type="Proteomes" id="UP001558613">
    <property type="component" value="Unassembled WGS sequence"/>
</dbReference>
<name>A0ABR3NJK3_9TELE</name>
<organism evidence="1 2">
    <name type="scientific">Cirrhinus molitorella</name>
    <name type="common">mud carp</name>
    <dbReference type="NCBI Taxonomy" id="172907"/>
    <lineage>
        <taxon>Eukaryota</taxon>
        <taxon>Metazoa</taxon>
        <taxon>Chordata</taxon>
        <taxon>Craniata</taxon>
        <taxon>Vertebrata</taxon>
        <taxon>Euteleostomi</taxon>
        <taxon>Actinopterygii</taxon>
        <taxon>Neopterygii</taxon>
        <taxon>Teleostei</taxon>
        <taxon>Ostariophysi</taxon>
        <taxon>Cypriniformes</taxon>
        <taxon>Cyprinidae</taxon>
        <taxon>Labeoninae</taxon>
        <taxon>Labeonini</taxon>
        <taxon>Cirrhinus</taxon>
    </lineage>
</organism>
<proteinExistence type="predicted"/>
<gene>
    <name evidence="1" type="ORF">QQF64_023846</name>
</gene>
<evidence type="ECO:0000313" key="2">
    <source>
        <dbReference type="Proteomes" id="UP001558613"/>
    </source>
</evidence>
<accession>A0ABR3NJK3</accession>
<dbReference type="EMBL" id="JAYMGO010000003">
    <property type="protein sequence ID" value="KAL1277173.1"/>
    <property type="molecule type" value="Genomic_DNA"/>
</dbReference>
<protein>
    <submittedName>
        <fullName evidence="1">Uncharacterized protein</fullName>
    </submittedName>
</protein>
<keyword evidence="2" id="KW-1185">Reference proteome</keyword>
<evidence type="ECO:0000313" key="1">
    <source>
        <dbReference type="EMBL" id="KAL1277173.1"/>
    </source>
</evidence>
<comment type="caution">
    <text evidence="1">The sequence shown here is derived from an EMBL/GenBank/DDBJ whole genome shotgun (WGS) entry which is preliminary data.</text>
</comment>